<dbReference type="AlphaFoldDB" id="A0A369TEA4"/>
<name>A0A369TEA4_9PROT</name>
<evidence type="ECO:0008006" key="3">
    <source>
        <dbReference type="Google" id="ProtNLM"/>
    </source>
</evidence>
<gene>
    <name evidence="1" type="ORF">DRB17_05250</name>
</gene>
<protein>
    <recommendedName>
        <fullName evidence="3">Nucleotidyltransferase family protein</fullName>
    </recommendedName>
</protein>
<keyword evidence="2" id="KW-1185">Reference proteome</keyword>
<organism evidence="1 2">
    <name type="scientific">Ferruginivarius sediminum</name>
    <dbReference type="NCBI Taxonomy" id="2661937"/>
    <lineage>
        <taxon>Bacteria</taxon>
        <taxon>Pseudomonadati</taxon>
        <taxon>Pseudomonadota</taxon>
        <taxon>Alphaproteobacteria</taxon>
        <taxon>Rhodospirillales</taxon>
        <taxon>Rhodospirillaceae</taxon>
        <taxon>Ferruginivarius</taxon>
    </lineage>
</organism>
<proteinExistence type="predicted"/>
<accession>A0A369TEA4</accession>
<sequence>MKSLSKHATREIPMRTSREGGVGFWHLIAHPAAAPAALPGGAATWAARLAGLTSPAMAADLLGPVADKLLDGEAVRLSRLQGRFRRARQRQTLRWIASAGFDPVALKGFANAALLYGDPDARVVGDLDILVRPEDWRRLVDFLGAAGYRFMPAPLPRWGFISDASLAPCISPDGAVNVDIHLKPDCYPLSRGLSAEAVLGAGCRIEEDAYALPALEHVLLLAISNASKDKFGPFAVKQLADALVLLRDHGGELDWEEILWRVRRARLWRAFRVTLALFLALGLPRECLPRNLHAPVDRVKGGEFERLVAAWSRLFDGATGQPGPFTLLRREWLLSAEPDVAVVRTWWRMKGLARPRTGVPSRH</sequence>
<evidence type="ECO:0000313" key="1">
    <source>
        <dbReference type="EMBL" id="RDD63172.1"/>
    </source>
</evidence>
<dbReference type="EMBL" id="QPMH01000003">
    <property type="protein sequence ID" value="RDD63172.1"/>
    <property type="molecule type" value="Genomic_DNA"/>
</dbReference>
<comment type="caution">
    <text evidence="1">The sequence shown here is derived from an EMBL/GenBank/DDBJ whole genome shotgun (WGS) entry which is preliminary data.</text>
</comment>
<dbReference type="InterPro" id="IPR039498">
    <property type="entry name" value="NTP_transf_5"/>
</dbReference>
<evidence type="ECO:0000313" key="2">
    <source>
        <dbReference type="Proteomes" id="UP000253941"/>
    </source>
</evidence>
<reference evidence="1 2" key="1">
    <citation type="submission" date="2018-07" db="EMBL/GenBank/DDBJ databases">
        <title>Venubactetium sediminum gen. nov., sp. nov., isolated from a marine solar saltern.</title>
        <authorList>
            <person name="Wang S."/>
        </authorList>
    </citation>
    <scope>NUCLEOTIDE SEQUENCE [LARGE SCALE GENOMIC DNA]</scope>
    <source>
        <strain evidence="1 2">WD2A32</strain>
    </source>
</reference>
<dbReference type="Proteomes" id="UP000253941">
    <property type="component" value="Unassembled WGS sequence"/>
</dbReference>
<dbReference type="Pfam" id="PF14907">
    <property type="entry name" value="NTP_transf_5"/>
    <property type="match status" value="1"/>
</dbReference>